<evidence type="ECO:0000259" key="4">
    <source>
        <dbReference type="Pfam" id="PF06470"/>
    </source>
</evidence>
<feature type="coiled-coil region" evidence="2">
    <location>
        <begin position="441"/>
        <end position="475"/>
    </location>
</feature>
<keyword evidence="1 2" id="KW-0175">Coiled coil</keyword>
<reference evidence="5 6" key="1">
    <citation type="journal article" date="2019" name="ISME J.">
        <title>Insights into ecological role of a new deltaproteobacterial order Candidatus Acidulodesulfobacterales by metagenomics and metatranscriptomics.</title>
        <authorList>
            <person name="Tan S."/>
            <person name="Liu J."/>
            <person name="Fang Y."/>
            <person name="Hedlund B.P."/>
            <person name="Lian Z.H."/>
            <person name="Huang L.Y."/>
            <person name="Li J.T."/>
            <person name="Huang L.N."/>
            <person name="Li W.J."/>
            <person name="Jiang H.C."/>
            <person name="Dong H.L."/>
            <person name="Shu W.S."/>
        </authorList>
    </citation>
    <scope>NUCLEOTIDE SEQUENCE [LARGE SCALE GENOMIC DNA]</scope>
    <source>
        <strain evidence="5">AP1</strain>
    </source>
</reference>
<sequence>MKLKHIELFGFKTFPDKVRIQFDEKISVIVGPNGCGKSNIVDAVRFIAGEQNLKELRLKNMNELIFNGSASKSKNVSSVAVAKGVFLNDGEIDFKYKDFSEIMAERRHYKDGESEYRINGTIVSYRDYTNFFIESGISFKFYSILDPLKISSILNYKPEEMRLLFEEASGIIKFKNQKKVALRKLENTNTNLNRIQDIYNEVEKQEKVLKIQSEALEKFKKISEEKRLCEFVLYDRSRNKAILSIDENKKTAEKFNTDIQNFDNEIILNENLIIKEKTYFDELNEKFKLAEGNKNKLIIEIAGINSDIKYAEEKSAMLNSEKIKKENELKESETFKSRNVSKLEDLKNKKEEFVSVLKKNKEKMLFINNEIQQKRKYIEEIKNEIEILNDDILTTIEKSQMLNNKIAFNKKNITAYFSRISNSEQLIDKINQETIGDEELLNSKNNLINDIQNTLNELENKLRSKNEELDIIIKQTEELRLAHNRDEKELIELKLHITRLAEFLEQHEGFSEGSKKLLSKSDEFNISGSLGDMLEVSGGFEKIVWEAAGCKLETIFISDIEDAKNAAAYLNLNDSGSAELYVLNNNGNKSDGVNNIDDADIEIKNLINRLGLLPLRDKMKFINFTEKYKENKNKDNNKDNNDVNNAENKDTYPAQFNSIYNYSIIEKLDFNFYYTENTNAIFAYIKNEGHFPKINIISQDGTIFLPSGLIKAGRDKKAENENILLNKNKLVQFKVKISEIEYNINQKISEILIKENSIKEIKKETESIKNNIQSGKMQKLTEENDIKHIGSRIIQSKERLNIIKKELENIITDKNKLDDDTEKSKQELNSLEVISSEQNIQKKEFDKKLIIKEDEFEEIKEKEVKLRIELSSAENNLAYLNKEIGNIELSIKNGIFRYNKIKNEINDVNKTIESINENIFLKKDKINNLNIKLIEISDSIKQLDSDLEKIKITIEEKTLISGKLKREKNEAEKKKDNALTYIKMFEEKLNELNVFGFTEEEEKYLNILNEKNEEEDKFQNISDQELKKKINELKNEIDSAGNINMNASHEYTEVLDRLNFLSSQNKDLNESISSLEDIIKKLDTVSREKFNSDLNKFKEKFNELFNFLFGGGHADIVNVRSKSSSAGVNIAGEKFFSDNNTITDLSINKSNTADTSGIEINVQIPGKKLSGLNLLSQGEKVLVIASLIFAIFLVKKSPFCVIDEVDAPLDDANNARFNKLVKEVSNSSQIIIVTHNKKTMEIGNYIFGITSKEPGISKVVSVAMN</sequence>
<dbReference type="SUPFAM" id="SSF75553">
    <property type="entry name" value="Smc hinge domain"/>
    <property type="match status" value="1"/>
</dbReference>
<dbReference type="EMBL" id="SGBB01000001">
    <property type="protein sequence ID" value="RZD19344.1"/>
    <property type="molecule type" value="Genomic_DNA"/>
</dbReference>
<proteinExistence type="predicted"/>
<comment type="caution">
    <text evidence="5">The sequence shown here is derived from an EMBL/GenBank/DDBJ whole genome shotgun (WGS) entry which is preliminary data.</text>
</comment>
<feature type="domain" description="SMC hinge" evidence="4">
    <location>
        <begin position="526"/>
        <end position="611"/>
    </location>
</feature>
<dbReference type="InterPro" id="IPR036277">
    <property type="entry name" value="SMC_hinge_sf"/>
</dbReference>
<dbReference type="SUPFAM" id="SSF52540">
    <property type="entry name" value="P-loop containing nucleoside triphosphate hydrolases"/>
    <property type="match status" value="1"/>
</dbReference>
<dbReference type="Pfam" id="PF02463">
    <property type="entry name" value="SMC_N"/>
    <property type="match status" value="1"/>
</dbReference>
<dbReference type="PIRSF" id="PIRSF005719">
    <property type="entry name" value="SMC"/>
    <property type="match status" value="1"/>
</dbReference>
<feature type="coiled-coil region" evidence="2">
    <location>
        <begin position="954"/>
        <end position="1085"/>
    </location>
</feature>
<organism evidence="5 6">
    <name type="scientific">Candidatus Acididesulfobacter diazotrophicus</name>
    <dbReference type="NCBI Taxonomy" id="2597226"/>
    <lineage>
        <taxon>Bacteria</taxon>
        <taxon>Deltaproteobacteria</taxon>
        <taxon>Candidatus Acidulodesulfobacterales</taxon>
        <taxon>Candidatus Acididesulfobacter</taxon>
    </lineage>
</organism>
<feature type="coiled-coil region" evidence="2">
    <location>
        <begin position="175"/>
        <end position="205"/>
    </location>
</feature>
<accession>A0A519BQ06</accession>
<gene>
    <name evidence="5" type="ORF">EVG15_00205</name>
</gene>
<dbReference type="PANTHER" id="PTHR43977">
    <property type="entry name" value="STRUCTURAL MAINTENANCE OF CHROMOSOMES PROTEIN 3"/>
    <property type="match status" value="1"/>
</dbReference>
<dbReference type="GO" id="GO:0016887">
    <property type="term" value="F:ATP hydrolysis activity"/>
    <property type="evidence" value="ECO:0007669"/>
    <property type="project" value="InterPro"/>
</dbReference>
<dbReference type="Proteomes" id="UP000319296">
    <property type="component" value="Unassembled WGS sequence"/>
</dbReference>
<dbReference type="GO" id="GO:0005524">
    <property type="term" value="F:ATP binding"/>
    <property type="evidence" value="ECO:0007669"/>
    <property type="project" value="InterPro"/>
</dbReference>
<dbReference type="Pfam" id="PF06470">
    <property type="entry name" value="SMC_hinge"/>
    <property type="match status" value="1"/>
</dbReference>
<evidence type="ECO:0000259" key="3">
    <source>
        <dbReference type="Pfam" id="PF02463"/>
    </source>
</evidence>
<feature type="coiled-coil region" evidence="2">
    <location>
        <begin position="245"/>
        <end position="300"/>
    </location>
</feature>
<dbReference type="AlphaFoldDB" id="A0A519BQ06"/>
<dbReference type="InterPro" id="IPR027417">
    <property type="entry name" value="P-loop_NTPase"/>
</dbReference>
<dbReference type="GO" id="GO:0005694">
    <property type="term" value="C:chromosome"/>
    <property type="evidence" value="ECO:0007669"/>
    <property type="project" value="InterPro"/>
</dbReference>
<feature type="domain" description="RecF/RecN/SMC N-terminal" evidence="3">
    <location>
        <begin position="3"/>
        <end position="1257"/>
    </location>
</feature>
<evidence type="ECO:0000313" key="6">
    <source>
        <dbReference type="Proteomes" id="UP000319296"/>
    </source>
</evidence>
<dbReference type="InterPro" id="IPR003395">
    <property type="entry name" value="RecF/RecN/SMC_N"/>
</dbReference>
<evidence type="ECO:0000256" key="1">
    <source>
        <dbReference type="ARBA" id="ARBA00023054"/>
    </source>
</evidence>
<evidence type="ECO:0000313" key="5">
    <source>
        <dbReference type="EMBL" id="RZD19344.1"/>
    </source>
</evidence>
<dbReference type="GO" id="GO:0051276">
    <property type="term" value="P:chromosome organization"/>
    <property type="evidence" value="ECO:0007669"/>
    <property type="project" value="InterPro"/>
</dbReference>
<feature type="coiled-coil region" evidence="2">
    <location>
        <begin position="343"/>
        <end position="398"/>
    </location>
</feature>
<protein>
    <recommendedName>
        <fullName evidence="7">Chromosome partition protein Smc</fullName>
    </recommendedName>
</protein>
<feature type="coiled-coil region" evidence="2">
    <location>
        <begin position="800"/>
        <end position="918"/>
    </location>
</feature>
<name>A0A519BQ06_9DELT</name>
<dbReference type="Gene3D" id="1.20.1060.20">
    <property type="match status" value="1"/>
</dbReference>
<evidence type="ECO:0000256" key="2">
    <source>
        <dbReference type="SAM" id="Coils"/>
    </source>
</evidence>
<dbReference type="InterPro" id="IPR010935">
    <property type="entry name" value="SMC_hinge"/>
</dbReference>
<dbReference type="Gene3D" id="3.40.50.300">
    <property type="entry name" value="P-loop containing nucleotide triphosphate hydrolases"/>
    <property type="match status" value="2"/>
</dbReference>
<evidence type="ECO:0008006" key="7">
    <source>
        <dbReference type="Google" id="ProtNLM"/>
    </source>
</evidence>
<dbReference type="InterPro" id="IPR024704">
    <property type="entry name" value="SMC"/>
</dbReference>
<dbReference type="Gene3D" id="3.30.70.1620">
    <property type="match status" value="1"/>
</dbReference>